<dbReference type="InterPro" id="IPR036390">
    <property type="entry name" value="WH_DNA-bd_sf"/>
</dbReference>
<dbReference type="EMBL" id="CZQE01000391">
    <property type="protein sequence ID" value="CUS46760.1"/>
    <property type="molecule type" value="Genomic_DNA"/>
</dbReference>
<evidence type="ECO:0000259" key="1">
    <source>
        <dbReference type="PROSITE" id="PS50995"/>
    </source>
</evidence>
<dbReference type="Gene3D" id="1.10.10.10">
    <property type="entry name" value="Winged helix-like DNA-binding domain superfamily/Winged helix DNA-binding domain"/>
    <property type="match status" value="1"/>
</dbReference>
<dbReference type="Pfam" id="PF12802">
    <property type="entry name" value="MarR_2"/>
    <property type="match status" value="1"/>
</dbReference>
<dbReference type="AlphaFoldDB" id="A0A160TMW3"/>
<organism evidence="2">
    <name type="scientific">hydrothermal vent metagenome</name>
    <dbReference type="NCBI Taxonomy" id="652676"/>
    <lineage>
        <taxon>unclassified sequences</taxon>
        <taxon>metagenomes</taxon>
        <taxon>ecological metagenomes</taxon>
    </lineage>
</organism>
<dbReference type="PROSITE" id="PS50995">
    <property type="entry name" value="HTH_MARR_2"/>
    <property type="match status" value="1"/>
</dbReference>
<dbReference type="SUPFAM" id="SSF46785">
    <property type="entry name" value="Winged helix' DNA-binding domain"/>
    <property type="match status" value="1"/>
</dbReference>
<dbReference type="SMART" id="SM00347">
    <property type="entry name" value="HTH_MARR"/>
    <property type="match status" value="1"/>
</dbReference>
<proteinExistence type="predicted"/>
<dbReference type="PANTHER" id="PTHR33164">
    <property type="entry name" value="TRANSCRIPTIONAL REGULATOR, MARR FAMILY"/>
    <property type="match status" value="1"/>
</dbReference>
<gene>
    <name evidence="2" type="ORF">MGWOODY_Smn3434</name>
</gene>
<name>A0A160TMW3_9ZZZZ</name>
<dbReference type="InterPro" id="IPR036388">
    <property type="entry name" value="WH-like_DNA-bd_sf"/>
</dbReference>
<dbReference type="GO" id="GO:0006950">
    <property type="term" value="P:response to stress"/>
    <property type="evidence" value="ECO:0007669"/>
    <property type="project" value="TreeGrafter"/>
</dbReference>
<dbReference type="PRINTS" id="PR00598">
    <property type="entry name" value="HTHMARR"/>
</dbReference>
<dbReference type="PANTHER" id="PTHR33164:SF43">
    <property type="entry name" value="HTH-TYPE TRANSCRIPTIONAL REPRESSOR YETL"/>
    <property type="match status" value="1"/>
</dbReference>
<evidence type="ECO:0000313" key="2">
    <source>
        <dbReference type="EMBL" id="CUS46760.1"/>
    </source>
</evidence>
<protein>
    <submittedName>
        <fullName evidence="2">Transcriptional regulator, MarR family</fullName>
    </submittedName>
</protein>
<sequence length="165" mass="17920">MTAKPAIIEKHEGALDDRASVRIWLRLLSCTMTIEKLVQRRLGAEFASTLPRFDVLAALDRSAGGMTMSELSRALLVANGNVTAIIQSLRRDEMVVTTPHPTDKRSSVVSLSDAGRAHFNDMAAAHHGWIDDLFASLTPDEGDALYAALGHLKSSLGEATRKEQP</sequence>
<reference evidence="2" key="1">
    <citation type="submission" date="2015-10" db="EMBL/GenBank/DDBJ databases">
        <authorList>
            <person name="Gilbert D.G."/>
        </authorList>
    </citation>
    <scope>NUCLEOTIDE SEQUENCE</scope>
</reference>
<dbReference type="InterPro" id="IPR000835">
    <property type="entry name" value="HTH_MarR-typ"/>
</dbReference>
<dbReference type="InterPro" id="IPR039422">
    <property type="entry name" value="MarR/SlyA-like"/>
</dbReference>
<feature type="domain" description="HTH marR-type" evidence="1">
    <location>
        <begin position="20"/>
        <end position="154"/>
    </location>
</feature>
<accession>A0A160TMW3</accession>
<dbReference type="GO" id="GO:0003700">
    <property type="term" value="F:DNA-binding transcription factor activity"/>
    <property type="evidence" value="ECO:0007669"/>
    <property type="project" value="InterPro"/>
</dbReference>